<protein>
    <submittedName>
        <fullName evidence="3">DNA binding domain-containing protein</fullName>
    </submittedName>
</protein>
<dbReference type="Pfam" id="PF04326">
    <property type="entry name" value="SLFN_AlbA_2"/>
    <property type="match status" value="1"/>
</dbReference>
<dbReference type="Gene3D" id="3.30.950.30">
    <property type="entry name" value="Schlafen, AAA domain"/>
    <property type="match status" value="1"/>
</dbReference>
<dbReference type="InterPro" id="IPR036390">
    <property type="entry name" value="WH_DNA-bd_sf"/>
</dbReference>
<dbReference type="Gene3D" id="3.30.565.60">
    <property type="match status" value="1"/>
</dbReference>
<gene>
    <name evidence="3" type="ORF">K2F26_14155</name>
</gene>
<dbReference type="InterPro" id="IPR038461">
    <property type="entry name" value="Schlafen_AlbA_2_dom_sf"/>
</dbReference>
<keyword evidence="4" id="KW-1185">Reference proteome</keyword>
<accession>A0ABX8WUJ4</accession>
<evidence type="ECO:0000256" key="1">
    <source>
        <dbReference type="SAM" id="MobiDB-lite"/>
    </source>
</evidence>
<feature type="region of interest" description="Disordered" evidence="1">
    <location>
        <begin position="573"/>
        <end position="616"/>
    </location>
</feature>
<dbReference type="InterPro" id="IPR007421">
    <property type="entry name" value="Schlafen_AlbA_2_dom"/>
</dbReference>
<dbReference type="RefSeq" id="WP_220608341.1">
    <property type="nucleotide sequence ID" value="NZ_CP080598.1"/>
</dbReference>
<feature type="compositionally biased region" description="Basic and acidic residues" evidence="1">
    <location>
        <begin position="586"/>
        <end position="605"/>
    </location>
</feature>
<reference evidence="3 4" key="1">
    <citation type="journal article" date="2022" name="J. Am. Chem. Soc.">
        <title>Biosynthesis of Guanitoxin Enables Global Environmental Detection in Freshwater Cyanobacteria.</title>
        <authorList>
            <person name="Lima S.T."/>
            <person name="Fallon T.R."/>
            <person name="Cordoza J.L."/>
            <person name="Chekan J.R."/>
            <person name="Delbaje E."/>
            <person name="Hopiavuori A.R."/>
            <person name="Alvarenga D.O."/>
            <person name="Wood S.M."/>
            <person name="Luhavaya H."/>
            <person name="Baumgartner J.T."/>
            <person name="Dorr F.A."/>
            <person name="Etchegaray A."/>
            <person name="Pinto E."/>
            <person name="McKinnie S.M.K."/>
            <person name="Fiore M.F."/>
            <person name="Moore B.S."/>
        </authorList>
    </citation>
    <scope>NUCLEOTIDE SEQUENCE [LARGE SCALE GENOMIC DNA]</scope>
    <source>
        <strain evidence="3 4">ITEP-024</strain>
    </source>
</reference>
<organism evidence="3 4">
    <name type="scientific">Sphaerospermopsis torques-reginae ITEP-024</name>
    <dbReference type="NCBI Taxonomy" id="984208"/>
    <lineage>
        <taxon>Bacteria</taxon>
        <taxon>Bacillati</taxon>
        <taxon>Cyanobacteriota</taxon>
        <taxon>Cyanophyceae</taxon>
        <taxon>Nostocales</taxon>
        <taxon>Aphanizomenonaceae</taxon>
        <taxon>Sphaerospermopsis</taxon>
        <taxon>Sphaerospermopsis torques-reginae</taxon>
    </lineage>
</organism>
<dbReference type="PANTHER" id="PTHR30595">
    <property type="entry name" value="GLPR-RELATED TRANSCRIPTIONAL REPRESSOR"/>
    <property type="match status" value="1"/>
</dbReference>
<dbReference type="InterPro" id="IPR036388">
    <property type="entry name" value="WH-like_DNA-bd_sf"/>
</dbReference>
<name>A0ABX8WUJ4_9CYAN</name>
<dbReference type="InterPro" id="IPR038475">
    <property type="entry name" value="RecG_C_sf"/>
</dbReference>
<dbReference type="Proteomes" id="UP000826540">
    <property type="component" value="Chromosome"/>
</dbReference>
<dbReference type="EMBL" id="CP080598">
    <property type="protein sequence ID" value="QYX30096.1"/>
    <property type="molecule type" value="Genomic_DNA"/>
</dbReference>
<dbReference type="SUPFAM" id="SSF46785">
    <property type="entry name" value="Winged helix' DNA-binding domain"/>
    <property type="match status" value="1"/>
</dbReference>
<evidence type="ECO:0000313" key="4">
    <source>
        <dbReference type="Proteomes" id="UP000826540"/>
    </source>
</evidence>
<feature type="domain" description="Schlafen AlbA-2" evidence="2">
    <location>
        <begin position="14"/>
        <end position="123"/>
    </location>
</feature>
<evidence type="ECO:0000259" key="2">
    <source>
        <dbReference type="Pfam" id="PF04326"/>
    </source>
</evidence>
<proteinExistence type="predicted"/>
<dbReference type="Pfam" id="PF13749">
    <property type="entry name" value="HATPase_c_4"/>
    <property type="match status" value="1"/>
</dbReference>
<evidence type="ECO:0000313" key="3">
    <source>
        <dbReference type="EMBL" id="QYX30096.1"/>
    </source>
</evidence>
<dbReference type="Gene3D" id="1.10.10.10">
    <property type="entry name" value="Winged helix-like DNA-binding domain superfamily/Winged helix DNA-binding domain"/>
    <property type="match status" value="1"/>
</dbReference>
<dbReference type="PANTHER" id="PTHR30595:SF6">
    <property type="entry name" value="SCHLAFEN ALBA-2 DOMAIN-CONTAINING PROTEIN"/>
    <property type="match status" value="1"/>
</dbReference>
<sequence>MTPDELTQLIADGETLTVEFKSDSACLSDQDLLEALVCLANTSGGTLLIGVENNGQITGLHKKHLNFPPSYLSAMVANRTVPPLSVETEIINFSEIPIAIVKVPPATQLVSTSDGRTLKRILNTQGQPECRPLYPSEINSWYADRGQRDVSARLMTGTTWNDLDPLEFVRLRRLLTEYRGDTSLQDLTDLELAKALNLVRGDDAIPTLAGLLIVGKETVINEHIPTHEVAFQVLRGQDVAVNEFYRWPLLRIFERLMEAFSLRNEEHELTIDLFRVGVPAYDPRAFREAVNNALTHRDYNRMGAVHIQIHDDSLIIRNPGGFVEGIRLDSLLISGPLPRNPLLADIFKRIGLVERTGRGIGLIYSGQLRTGHQLPDYSATTNINVAVRLPGGDADLEFVKIILAEEKRQQQPLNLDELILLNYLWQEKEINITEAGRLIQKREDHARHLLEQLMENGLVERIKTARQREYHLSASVYRQMGRSSAYIRRSGFDNLQKEQMILKYTKTNGRITRGQTAELCRINNRQARHLLEKLANRGILKHMGIGGRSGYYILNEDENISTNLLENTPEIEKNKQKNNKIISSDMQEKSKQIKQTKSEHSKQLELDLFQDFDSEP</sequence>